<dbReference type="Proteomes" id="UP000557717">
    <property type="component" value="Unassembled WGS sequence"/>
</dbReference>
<gene>
    <name evidence="1" type="ORF">HNR46_001984</name>
</gene>
<dbReference type="EMBL" id="JACHFD010000008">
    <property type="protein sequence ID" value="MBB5351745.1"/>
    <property type="molecule type" value="Genomic_DNA"/>
</dbReference>
<evidence type="ECO:0000313" key="1">
    <source>
        <dbReference type="EMBL" id="MBB5351745.1"/>
    </source>
</evidence>
<organism evidence="1 2">
    <name type="scientific">Haloferula luteola</name>
    <dbReference type="NCBI Taxonomy" id="595692"/>
    <lineage>
        <taxon>Bacteria</taxon>
        <taxon>Pseudomonadati</taxon>
        <taxon>Verrucomicrobiota</taxon>
        <taxon>Verrucomicrobiia</taxon>
        <taxon>Verrucomicrobiales</taxon>
        <taxon>Verrucomicrobiaceae</taxon>
        <taxon>Haloferula</taxon>
    </lineage>
</organism>
<proteinExistence type="predicted"/>
<comment type="caution">
    <text evidence="1">The sequence shown here is derived from an EMBL/GenBank/DDBJ whole genome shotgun (WGS) entry which is preliminary data.</text>
</comment>
<keyword evidence="2" id="KW-1185">Reference proteome</keyword>
<dbReference type="AlphaFoldDB" id="A0A840V183"/>
<evidence type="ECO:0000313" key="2">
    <source>
        <dbReference type="Proteomes" id="UP000557717"/>
    </source>
</evidence>
<name>A0A840V183_9BACT</name>
<accession>A0A840V183</accession>
<protein>
    <submittedName>
        <fullName evidence="1">Uncharacterized protein</fullName>
    </submittedName>
</protein>
<sequence length="49" mass="5802">MNRARQDWRVRLGRVGRQGMPGRMGLLEMQGWRVLVVFLVPLVREVPWV</sequence>
<reference evidence="1 2" key="1">
    <citation type="submission" date="2020-08" db="EMBL/GenBank/DDBJ databases">
        <title>Genomic Encyclopedia of Type Strains, Phase IV (KMG-IV): sequencing the most valuable type-strain genomes for metagenomic binning, comparative biology and taxonomic classification.</title>
        <authorList>
            <person name="Goeker M."/>
        </authorList>
    </citation>
    <scope>NUCLEOTIDE SEQUENCE [LARGE SCALE GENOMIC DNA]</scope>
    <source>
        <strain evidence="1 2">YC6886</strain>
    </source>
</reference>